<dbReference type="AlphaFoldDB" id="A0A4Y2SII4"/>
<name>A0A4Y2SII4_ARAVE</name>
<accession>A0A4Y2SII4</accession>
<dbReference type="EMBL" id="BGPR01024698">
    <property type="protein sequence ID" value="GBN92973.1"/>
    <property type="molecule type" value="Genomic_DNA"/>
</dbReference>
<evidence type="ECO:0000313" key="1">
    <source>
        <dbReference type="EMBL" id="GBN88064.1"/>
    </source>
</evidence>
<evidence type="ECO:0000313" key="2">
    <source>
        <dbReference type="EMBL" id="GBN88123.1"/>
    </source>
</evidence>
<dbReference type="EMBL" id="BGPR01022109">
    <property type="protein sequence ID" value="GBN88064.1"/>
    <property type="molecule type" value="Genomic_DNA"/>
</dbReference>
<dbReference type="EMBL" id="BGPR01022124">
    <property type="protein sequence ID" value="GBN88123.1"/>
    <property type="molecule type" value="Genomic_DNA"/>
</dbReference>
<proteinExistence type="predicted"/>
<protein>
    <submittedName>
        <fullName evidence="1">Uncharacterized protein</fullName>
    </submittedName>
</protein>
<comment type="caution">
    <text evidence="1">The sequence shown here is derived from an EMBL/GenBank/DDBJ whole genome shotgun (WGS) entry which is preliminary data.</text>
</comment>
<sequence length="96" mass="11083">MIRTTSEPSLCLQDFNTTFLSKTSTPRFSPGLQHHVSLQDFNTTFLSRLQHHTSDWKFASDIFNMSHEHLDRIFGRSRTRIRGFTVPKSKLSPGLC</sequence>
<organism evidence="1 5">
    <name type="scientific">Araneus ventricosus</name>
    <name type="common">Orbweaver spider</name>
    <name type="synonym">Epeira ventricosa</name>
    <dbReference type="NCBI Taxonomy" id="182803"/>
    <lineage>
        <taxon>Eukaryota</taxon>
        <taxon>Metazoa</taxon>
        <taxon>Ecdysozoa</taxon>
        <taxon>Arthropoda</taxon>
        <taxon>Chelicerata</taxon>
        <taxon>Arachnida</taxon>
        <taxon>Araneae</taxon>
        <taxon>Araneomorphae</taxon>
        <taxon>Entelegynae</taxon>
        <taxon>Araneoidea</taxon>
        <taxon>Araneidae</taxon>
        <taxon>Araneus</taxon>
    </lineage>
</organism>
<evidence type="ECO:0000313" key="5">
    <source>
        <dbReference type="Proteomes" id="UP000499080"/>
    </source>
</evidence>
<reference evidence="1 5" key="1">
    <citation type="journal article" date="2019" name="Sci. Rep.">
        <title>Orb-weaving spider Araneus ventricosus genome elucidates the spidroin gene catalogue.</title>
        <authorList>
            <person name="Kono N."/>
            <person name="Nakamura H."/>
            <person name="Ohtoshi R."/>
            <person name="Moran D.A.P."/>
            <person name="Shinohara A."/>
            <person name="Yoshida Y."/>
            <person name="Fujiwara M."/>
            <person name="Mori M."/>
            <person name="Tomita M."/>
            <person name="Arakawa K."/>
        </authorList>
    </citation>
    <scope>NUCLEOTIDE SEQUENCE [LARGE SCALE GENOMIC DNA]</scope>
</reference>
<keyword evidence="5" id="KW-1185">Reference proteome</keyword>
<dbReference type="EMBL" id="BGPR01024701">
    <property type="protein sequence ID" value="GBN92981.1"/>
    <property type="molecule type" value="Genomic_DNA"/>
</dbReference>
<dbReference type="Proteomes" id="UP000499080">
    <property type="component" value="Unassembled WGS sequence"/>
</dbReference>
<evidence type="ECO:0000313" key="4">
    <source>
        <dbReference type="EMBL" id="GBN92981.1"/>
    </source>
</evidence>
<evidence type="ECO:0000313" key="3">
    <source>
        <dbReference type="EMBL" id="GBN92973.1"/>
    </source>
</evidence>
<gene>
    <name evidence="3" type="ORF">AVEN_117037_1</name>
    <name evidence="2" type="ORF">AVEN_176268_1</name>
    <name evidence="1" type="ORF">AVEN_208537_1</name>
    <name evidence="4" type="ORF">AVEN_4255_1</name>
</gene>